<dbReference type="InterPro" id="IPR007750">
    <property type="entry name" value="DUF674"/>
</dbReference>
<evidence type="ECO:0000313" key="1">
    <source>
        <dbReference type="EMBL" id="KAG6644054.1"/>
    </source>
</evidence>
<name>A0A8T1PQC5_CARIL</name>
<dbReference type="PANTHER" id="PTHR33103">
    <property type="entry name" value="OS01G0153900 PROTEIN"/>
    <property type="match status" value="1"/>
</dbReference>
<dbReference type="Pfam" id="PF05056">
    <property type="entry name" value="DUF674"/>
    <property type="match status" value="1"/>
</dbReference>
<dbReference type="EMBL" id="CM031832">
    <property type="protein sequence ID" value="KAG6698639.1"/>
    <property type="molecule type" value="Genomic_DNA"/>
</dbReference>
<evidence type="ECO:0000313" key="3">
    <source>
        <dbReference type="Proteomes" id="UP000811609"/>
    </source>
</evidence>
<comment type="caution">
    <text evidence="1">The sequence shown here is derived from an EMBL/GenBank/DDBJ whole genome shotgun (WGS) entry which is preliminary data.</text>
</comment>
<dbReference type="PANTHER" id="PTHR33103:SF114">
    <property type="entry name" value="DUF674 DOMAIN-CONTAINING PROTEIN"/>
    <property type="match status" value="1"/>
</dbReference>
<accession>A0A8T1PQC5</accession>
<evidence type="ECO:0000313" key="2">
    <source>
        <dbReference type="EMBL" id="KAG6698639.1"/>
    </source>
</evidence>
<protein>
    <recommendedName>
        <fullName evidence="4">DUF674 family protein</fullName>
    </recommendedName>
</protein>
<evidence type="ECO:0008006" key="4">
    <source>
        <dbReference type="Google" id="ProtNLM"/>
    </source>
</evidence>
<dbReference type="Proteomes" id="UP000811609">
    <property type="component" value="Chromosome 8"/>
</dbReference>
<dbReference type="AlphaFoldDB" id="A0A8T1PQC5"/>
<organism evidence="1 3">
    <name type="scientific">Carya illinoinensis</name>
    <name type="common">Pecan</name>
    <dbReference type="NCBI Taxonomy" id="32201"/>
    <lineage>
        <taxon>Eukaryota</taxon>
        <taxon>Viridiplantae</taxon>
        <taxon>Streptophyta</taxon>
        <taxon>Embryophyta</taxon>
        <taxon>Tracheophyta</taxon>
        <taxon>Spermatophyta</taxon>
        <taxon>Magnoliopsida</taxon>
        <taxon>eudicotyledons</taxon>
        <taxon>Gunneridae</taxon>
        <taxon>Pentapetalae</taxon>
        <taxon>rosids</taxon>
        <taxon>fabids</taxon>
        <taxon>Fagales</taxon>
        <taxon>Juglandaceae</taxon>
        <taxon>Carya</taxon>
    </lineage>
</organism>
<reference evidence="2" key="2">
    <citation type="submission" date="2021-01" db="EMBL/GenBank/DDBJ databases">
        <authorList>
            <person name="Lovell J.T."/>
            <person name="Bentley N."/>
            <person name="Bhattarai G."/>
            <person name="Jenkins J.W."/>
            <person name="Sreedasyam A."/>
            <person name="Alarcon Y."/>
            <person name="Bock C."/>
            <person name="Boston L."/>
            <person name="Carlson J."/>
            <person name="Cervantes K."/>
            <person name="Clermont K."/>
            <person name="Krom N."/>
            <person name="Kubenka K."/>
            <person name="Mamidi S."/>
            <person name="Mattison C."/>
            <person name="Monteros M."/>
            <person name="Pisani C."/>
            <person name="Plott C."/>
            <person name="Rajasekar S."/>
            <person name="Rhein H.S."/>
            <person name="Rohla C."/>
            <person name="Song M."/>
            <person name="Hilaire R.S."/>
            <person name="Shu S."/>
            <person name="Wells L."/>
            <person name="Wang X."/>
            <person name="Webber J."/>
            <person name="Heerema R.J."/>
            <person name="Klein P."/>
            <person name="Conner P."/>
            <person name="Grauke L."/>
            <person name="Grimwood J."/>
            <person name="Schmutz J."/>
            <person name="Randall J.J."/>
        </authorList>
    </citation>
    <scope>NUCLEOTIDE SEQUENCE</scope>
    <source>
        <tissue evidence="2">Leaf</tissue>
    </source>
</reference>
<dbReference type="EMBL" id="CM031816">
    <property type="protein sequence ID" value="KAG6644054.1"/>
    <property type="molecule type" value="Genomic_DNA"/>
</dbReference>
<gene>
    <name evidence="1" type="ORF">CIPAW_08G028900</name>
    <name evidence="2" type="ORF">I3842_08G029300</name>
</gene>
<reference evidence="1" key="1">
    <citation type="submission" date="2020-12" db="EMBL/GenBank/DDBJ databases">
        <title>WGS assembly of Carya illinoinensis cv. Pawnee.</title>
        <authorList>
            <person name="Platts A."/>
            <person name="Shu S."/>
            <person name="Wright S."/>
            <person name="Barry K."/>
            <person name="Edger P."/>
            <person name="Pires J.C."/>
            <person name="Schmutz J."/>
        </authorList>
    </citation>
    <scope>NUCLEOTIDE SEQUENCE</scope>
    <source>
        <tissue evidence="1">Leaf</tissue>
    </source>
</reference>
<keyword evidence="3" id="KW-1185">Reference proteome</keyword>
<dbReference type="Proteomes" id="UP000811246">
    <property type="component" value="Chromosome 8"/>
</dbReference>
<sequence>MAETKISLKLVIDEKRNRVLLAEVGKDFVDFLLEAFTLPVVTVARFLKNEDLAGSLQSLYNSIENLSDSFIQLGRSKDLVLRPKLVTSRDTGSLMPRVDHCAFLKLYRCLKSNCYCHGTYLSSISGRRCLSCD</sequence>
<proteinExistence type="predicted"/>